<proteinExistence type="predicted"/>
<comment type="caution">
    <text evidence="1">The sequence shown here is derived from an EMBL/GenBank/DDBJ whole genome shotgun (WGS) entry which is preliminary data.</text>
</comment>
<organism evidence="1 2">
    <name type="scientific">Inconstantimicrobium mannanitabidum</name>
    <dbReference type="NCBI Taxonomy" id="1604901"/>
    <lineage>
        <taxon>Bacteria</taxon>
        <taxon>Bacillati</taxon>
        <taxon>Bacillota</taxon>
        <taxon>Clostridia</taxon>
        <taxon>Eubacteriales</taxon>
        <taxon>Clostridiaceae</taxon>
        <taxon>Inconstantimicrobium</taxon>
    </lineage>
</organism>
<sequence>MKNIICVQHTQSIHHTNGMIGSWTDWDLSELGIRQADNIGKALKSEIQDNQYVIYSSDLKRAAQTANKIASHLKVQPILKKELRELNLGSAVGKSVEWFKNSMLSRNDSVCEVDYRFLEDAESQRELYIRVKAFLDDILCKENENIIIVSHGDTLRMLFYIWMYNSLDDFENRKFGGVAGGVSMLCEDQNGKRIIKKLNDVSYINYQQ</sequence>
<evidence type="ECO:0000313" key="1">
    <source>
        <dbReference type="EMBL" id="GKX66570.1"/>
    </source>
</evidence>
<protein>
    <submittedName>
        <fullName evidence="1">Histidine phosphatase family protein</fullName>
    </submittedName>
</protein>
<evidence type="ECO:0000313" key="2">
    <source>
        <dbReference type="Proteomes" id="UP001058074"/>
    </source>
</evidence>
<dbReference type="Proteomes" id="UP001058074">
    <property type="component" value="Unassembled WGS sequence"/>
</dbReference>
<keyword evidence="2" id="KW-1185">Reference proteome</keyword>
<accession>A0ACB5RBF9</accession>
<name>A0ACB5RBF9_9CLOT</name>
<gene>
    <name evidence="1" type="ORF">rsdtw13_18280</name>
</gene>
<reference evidence="1" key="1">
    <citation type="journal article" date="2025" name="Int. J. Syst. Evol. Microbiol.">
        <title>Inconstantimicrobium mannanitabidum sp. nov., a novel member of the family Clostridiaceae isolated from anoxic soil under the treatment of reductive soil disinfestation.</title>
        <authorList>
            <person name="Ueki A."/>
            <person name="Tonouchi A."/>
            <person name="Honma S."/>
            <person name="Kaku N."/>
            <person name="Ueki K."/>
        </authorList>
    </citation>
    <scope>NUCLEOTIDE SEQUENCE</scope>
    <source>
        <strain evidence="1">TW13</strain>
    </source>
</reference>
<dbReference type="EMBL" id="BROD01000001">
    <property type="protein sequence ID" value="GKX66570.1"/>
    <property type="molecule type" value="Genomic_DNA"/>
</dbReference>